<dbReference type="GeneID" id="27074031"/>
<dbReference type="Pfam" id="PF01000">
    <property type="entry name" value="RNA_pol_A_bac"/>
    <property type="match status" value="1"/>
</dbReference>
<gene>
    <name evidence="5" type="primary">rpoA</name>
    <name evidence="5" type="ORF">VV00_78</name>
</gene>
<organism evidence="5">
    <name type="scientific">Pseudomuriella schumacherensis</name>
    <name type="common">Green alga</name>
    <dbReference type="NCBI Taxonomy" id="889459"/>
    <lineage>
        <taxon>Eukaryota</taxon>
        <taxon>Viridiplantae</taxon>
        <taxon>Chlorophyta</taxon>
        <taxon>core chlorophytes</taxon>
        <taxon>Chlorophyceae</taxon>
        <taxon>CS clade</taxon>
        <taxon>Sphaeropleales</taxon>
        <taxon>Pseudomuriellaceae</taxon>
        <taxon>Pseudomuriella</taxon>
    </lineage>
</organism>
<dbReference type="SUPFAM" id="SSF56553">
    <property type="entry name" value="Insert subdomain of RNA polymerase alpha subunit"/>
    <property type="match status" value="1"/>
</dbReference>
<keyword evidence="5" id="KW-0934">Plastid</keyword>
<dbReference type="SMART" id="SM00662">
    <property type="entry name" value="RPOLD"/>
    <property type="match status" value="1"/>
</dbReference>
<protein>
    <recommendedName>
        <fullName evidence="3">Plastid-encoded RNA polymerase subunit alpha</fullName>
    </recommendedName>
</protein>
<dbReference type="CDD" id="cd06928">
    <property type="entry name" value="RNAP_alpha_NTD"/>
    <property type="match status" value="1"/>
</dbReference>
<dbReference type="SUPFAM" id="SSF55257">
    <property type="entry name" value="RBP11-like subunits of RNA polymerase"/>
    <property type="match status" value="1"/>
</dbReference>
<dbReference type="InterPro" id="IPR011262">
    <property type="entry name" value="DNA-dir_RNA_pol_insert"/>
</dbReference>
<dbReference type="AlphaFoldDB" id="A0A140HB70"/>
<feature type="domain" description="DNA-directed RNA polymerase RpoA/D/Rpb3-type" evidence="4">
    <location>
        <begin position="20"/>
        <end position="329"/>
    </location>
</feature>
<name>A0A140HB70_PSESB</name>
<accession>A0A140HB70</accession>
<evidence type="ECO:0000259" key="4">
    <source>
        <dbReference type="SMART" id="SM00662"/>
    </source>
</evidence>
<dbReference type="InterPro" id="IPR036643">
    <property type="entry name" value="RNApol_insert_sf"/>
</dbReference>
<proteinExistence type="predicted"/>
<dbReference type="EMBL" id="KT199256">
    <property type="protein sequence ID" value="AMO01419.1"/>
    <property type="molecule type" value="Genomic_DNA"/>
</dbReference>
<dbReference type="Gene3D" id="3.30.1360.10">
    <property type="entry name" value="RNA polymerase, RBP11-like subunit"/>
    <property type="match status" value="2"/>
</dbReference>
<dbReference type="Gene3D" id="2.170.120.12">
    <property type="entry name" value="DNA-directed RNA polymerase, insert domain"/>
    <property type="match status" value="2"/>
</dbReference>
<dbReference type="RefSeq" id="YP_009237993.1">
    <property type="nucleotide sequence ID" value="NC_029669.1"/>
</dbReference>
<keyword evidence="5" id="KW-0150">Chloroplast</keyword>
<dbReference type="InterPro" id="IPR036603">
    <property type="entry name" value="RBP11-like"/>
</dbReference>
<evidence type="ECO:0000256" key="3">
    <source>
        <dbReference type="ARBA" id="ARBA00031776"/>
    </source>
</evidence>
<reference evidence="5" key="1">
    <citation type="journal article" date="2016" name="Mol. Phylogenet. Evol.">
        <title>Chloroplast phylogenomic data from the green algal order Sphaeropleales (Chlorophyceae, Chlorophyta) reveal complex patterns of sequence evolution.</title>
        <authorList>
            <person name="Fucikova K."/>
            <person name="Lewis P.O."/>
            <person name="Lewis L.A."/>
        </authorList>
    </citation>
    <scope>NUCLEOTIDE SEQUENCE</scope>
    <source>
        <strain evidence="5">SAG 2137</strain>
    </source>
</reference>
<keyword evidence="2" id="KW-0804">Transcription</keyword>
<geneLocation type="chloroplast" evidence="5"/>
<keyword evidence="1" id="KW-0240">DNA-directed RNA polymerase</keyword>
<dbReference type="InterPro" id="IPR011263">
    <property type="entry name" value="DNA-dir_RNA_pol_RpoA/D/Rpb3"/>
</dbReference>
<dbReference type="GO" id="GO:0006351">
    <property type="term" value="P:DNA-templated transcription"/>
    <property type="evidence" value="ECO:0007669"/>
    <property type="project" value="InterPro"/>
</dbReference>
<sequence>MAEFFCSCKESKIENRRSFYGCFAVGPFNPGQGLTVANALRRTLLSELKGIAITSVEIDGVTHEYSTLPGIRESVLDVLLNLKEIVLTSSDLLPFAPGCFDLENLKNDQQLDQLSESSSFLPYYLTNKQDNVVSSQVGLYPENVLKNNKAQINKTGFYRYSDSTAPKELSFPQIGYLQARGPGIVKAFDLKLPSSIVCVDPDQYIATLSENGILNFKFTIDKGENCSFNVSNFLTKSLPKKNDEFFYQTQPKKTKKEKNTLLIDALFMPVNKVNYIIESYQGGPITNPKEKLKEVVVLEIWTNGSVHPRQAFYDALKNLNSLFSQLEKIKILNSAVIESVV</sequence>
<evidence type="ECO:0000256" key="1">
    <source>
        <dbReference type="ARBA" id="ARBA00022478"/>
    </source>
</evidence>
<evidence type="ECO:0000256" key="2">
    <source>
        <dbReference type="ARBA" id="ARBA00023163"/>
    </source>
</evidence>
<dbReference type="GO" id="GO:0046983">
    <property type="term" value="F:protein dimerization activity"/>
    <property type="evidence" value="ECO:0007669"/>
    <property type="project" value="InterPro"/>
</dbReference>
<dbReference type="GO" id="GO:0000428">
    <property type="term" value="C:DNA-directed RNA polymerase complex"/>
    <property type="evidence" value="ECO:0007669"/>
    <property type="project" value="UniProtKB-KW"/>
</dbReference>
<dbReference type="GO" id="GO:0003899">
    <property type="term" value="F:DNA-directed RNA polymerase activity"/>
    <property type="evidence" value="ECO:0007669"/>
    <property type="project" value="InterPro"/>
</dbReference>
<dbReference type="Pfam" id="PF01193">
    <property type="entry name" value="RNA_pol_L"/>
    <property type="match status" value="1"/>
</dbReference>
<evidence type="ECO:0000313" key="5">
    <source>
        <dbReference type="EMBL" id="AMO01419.1"/>
    </source>
</evidence>